<proteinExistence type="predicted"/>
<comment type="caution">
    <text evidence="4">The sequence shown here is derived from an EMBL/GenBank/DDBJ whole genome shotgun (WGS) entry which is preliminary data.</text>
</comment>
<evidence type="ECO:0000313" key="5">
    <source>
        <dbReference type="Proteomes" id="UP000613193"/>
    </source>
</evidence>
<keyword evidence="2" id="KW-1133">Transmembrane helix</keyword>
<keyword evidence="5" id="KW-1185">Reference proteome</keyword>
<feature type="transmembrane region" description="Helical" evidence="2">
    <location>
        <begin position="36"/>
        <end position="54"/>
    </location>
</feature>
<feature type="domain" description="BD-FAE-like" evidence="3">
    <location>
        <begin position="141"/>
        <end position="335"/>
    </location>
</feature>
<dbReference type="InterPro" id="IPR029058">
    <property type="entry name" value="AB_hydrolase_fold"/>
</dbReference>
<dbReference type="Pfam" id="PF20434">
    <property type="entry name" value="BD-FAE"/>
    <property type="match status" value="1"/>
</dbReference>
<reference evidence="4" key="1">
    <citation type="submission" date="2020-12" db="EMBL/GenBank/DDBJ databases">
        <title>Bacterial novel species Mucilaginibacter sp. SD-g isolated from soil.</title>
        <authorList>
            <person name="Jung H.-Y."/>
        </authorList>
    </citation>
    <scope>NUCLEOTIDE SEQUENCE</scope>
    <source>
        <strain evidence="4">SD-g</strain>
    </source>
</reference>
<evidence type="ECO:0000313" key="4">
    <source>
        <dbReference type="EMBL" id="MBK0379882.1"/>
    </source>
</evidence>
<dbReference type="Gene3D" id="3.40.50.1820">
    <property type="entry name" value="alpha/beta hydrolase"/>
    <property type="match status" value="1"/>
</dbReference>
<keyword evidence="2" id="KW-0812">Transmembrane</keyword>
<gene>
    <name evidence="4" type="ORF">I5M19_11215</name>
</gene>
<name>A0A934UNG3_9SPHI</name>
<dbReference type="InterPro" id="IPR049492">
    <property type="entry name" value="BD-FAE-like_dom"/>
</dbReference>
<dbReference type="InterPro" id="IPR050300">
    <property type="entry name" value="GDXG_lipolytic_enzyme"/>
</dbReference>
<dbReference type="GO" id="GO:0016787">
    <property type="term" value="F:hydrolase activity"/>
    <property type="evidence" value="ECO:0007669"/>
    <property type="project" value="UniProtKB-KW"/>
</dbReference>
<protein>
    <submittedName>
        <fullName evidence="4">Alpha/beta hydrolase</fullName>
    </submittedName>
</protein>
<organism evidence="4 5">
    <name type="scientific">Mucilaginibacter segetis</name>
    <dbReference type="NCBI Taxonomy" id="2793071"/>
    <lineage>
        <taxon>Bacteria</taxon>
        <taxon>Pseudomonadati</taxon>
        <taxon>Bacteroidota</taxon>
        <taxon>Sphingobacteriia</taxon>
        <taxon>Sphingobacteriales</taxon>
        <taxon>Sphingobacteriaceae</taxon>
        <taxon>Mucilaginibacter</taxon>
    </lineage>
</organism>
<evidence type="ECO:0000259" key="3">
    <source>
        <dbReference type="Pfam" id="PF20434"/>
    </source>
</evidence>
<accession>A0A934UNG3</accession>
<dbReference type="PANTHER" id="PTHR48081">
    <property type="entry name" value="AB HYDROLASE SUPERFAMILY PROTEIN C4A8.06C"/>
    <property type="match status" value="1"/>
</dbReference>
<sequence length="379" mass="42419">MTRLILLFIFFLISLLSVFKAPAYYVWLLAVLVTDFPLIFVTITSILTFLGVWVNHYRVAGNLVGVLAILLYLSPIVRTAIIARDIKSNMLYAFRSMYANSSPDVLPKEGPGNFFKLFTVGDKGPFKTFTYVKYQDTSLTLDFYQSEISGKRPCVLVIHGGSWSSGDSRQLPELNTYLAQRGYNVAAINYRLAPEYQTPAPIEDVEAAISYLQHHADELHIDTNKFVLLGRSAGAQIALLAAYTQKFPGLRGVVDFYGPADMVWGYSIPSNPLIMDSRKVMEDYIGGTYNAVPGKYVACSPLEFVNQETVPTLIIHGGNDVLVSPEHSRRLNAKLKHYDVPHYWLKLPWATHGFDFNMNGPGGQLSTYATLFFLNTITK</sequence>
<dbReference type="AlphaFoldDB" id="A0A934UNG3"/>
<dbReference type="EMBL" id="JAEHFW010000002">
    <property type="protein sequence ID" value="MBK0379882.1"/>
    <property type="molecule type" value="Genomic_DNA"/>
</dbReference>
<keyword evidence="2" id="KW-0472">Membrane</keyword>
<dbReference type="RefSeq" id="WP_200066423.1">
    <property type="nucleotide sequence ID" value="NZ_JAEHFW010000002.1"/>
</dbReference>
<keyword evidence="1 4" id="KW-0378">Hydrolase</keyword>
<evidence type="ECO:0000256" key="1">
    <source>
        <dbReference type="ARBA" id="ARBA00022801"/>
    </source>
</evidence>
<dbReference type="SUPFAM" id="SSF53474">
    <property type="entry name" value="alpha/beta-Hydrolases"/>
    <property type="match status" value="1"/>
</dbReference>
<evidence type="ECO:0000256" key="2">
    <source>
        <dbReference type="SAM" id="Phobius"/>
    </source>
</evidence>
<dbReference type="Proteomes" id="UP000613193">
    <property type="component" value="Unassembled WGS sequence"/>
</dbReference>
<feature type="transmembrane region" description="Helical" evidence="2">
    <location>
        <begin position="61"/>
        <end position="81"/>
    </location>
</feature>